<feature type="domain" description="MAM" evidence="8">
    <location>
        <begin position="659"/>
        <end position="823"/>
    </location>
</feature>
<dbReference type="SUPFAM" id="SSF57196">
    <property type="entry name" value="EGF/Laminin"/>
    <property type="match status" value="1"/>
</dbReference>
<dbReference type="SMART" id="SM00137">
    <property type="entry name" value="MAM"/>
    <property type="match status" value="9"/>
</dbReference>
<keyword evidence="10" id="KW-1185">Reference proteome</keyword>
<keyword evidence="1" id="KW-0677">Repeat</keyword>
<feature type="domain" description="MAM" evidence="8">
    <location>
        <begin position="226"/>
        <end position="390"/>
    </location>
</feature>
<feature type="disulfide bond" evidence="4">
    <location>
        <begin position="1279"/>
        <end position="1291"/>
    </location>
</feature>
<feature type="disulfide bond" evidence="4">
    <location>
        <begin position="1286"/>
        <end position="1304"/>
    </location>
</feature>
<sequence>MVAYPMNKVSFCCLWCSLTLLIVQSSTGHDFQCANGSSVPPKEACNFTNQCEDSSDEKRCSSYETCDFETDLCNMMHDGDLQTGWTRRNGLTNMGSPHSDHNGNKTAYFLLLSSEVASSPATLRSRVFLPTDSKHICQIAFYYWIGQMRGILMVGLQTHSDGTFKNIWQEAGGLQNQWRTNVITINSTEKFEVVIQGTLEAWGPDDTIAIDDISFSGGCFPAFEQHVCSFELDMCHWNSDSSFEHVSWVRTKAGNNLASKSAPLKDQSNDTGGHYVCMRANDNTLYRSAYLNSSMYHCFGKNDHFQFYYSMADSSVLKVVLYTNKEEQVLWETNTSTNNEWVRADVQVPASLKKLKLVFEGTIQSRTGLICLDNLQFSDWATESPKLCSPEEFTCANGQCVASGSACDYQLDCSDGSDEDPTACSNYTTCNFESDFCGWTPLNREDAKWNMIKGETSNDTKLPNRDHTTNSEHGSFIYFGGSLQANTKPVMSHLGSPILTKLSFDSAHCQIIFWYQLSQDSQLSVFKRTVLGEDLQKLGDMTGLSKRQWTKANILIESKPEEMSPLFQIILQATVLSENATVAIDDISITMECGIAYKSLSDTSQESKGEANFTTTESSSLYCPLGYLPCEDGACISSDKFCDFTPDCSNGDDEAKCSAKCDFETDSCGWFETVSADGFDWVRSSRSALPSAFQKQAPPEDHTYNKSEGHFMFVLRNSSSISQVAQIRSPKFNQAGSGCTVSFWYYNYGQSVGAAEMQLHVDGLKNATVLWRVYYNQGEQWLKAFIQLGRLPWPFQLSLYKVSLGFYDGVSAIDDIHFENCALPPPAVSCDGPDHFWCRDTKACIDSLLVCDLVDNCGDGSDEENCKPELQCNFENGLCNWNQDMDDDFDWTRNQGPTSTFNTGPIKDHTLGTVKGHYLYIESSEPQVFQNRAVLLSPIFNGTSTHGNKSCIFRFHYHMFGKHIYRLSVFGRILSNSKGHLLWQKFGNQGNRWIRQTLNITSAKPFQISVEGTVGDGFCGDIGIDDLSFTDCTLYNGNLPTISSTPSGTSVPATLPTNNCTEKEFVCRETGHCIQMIQRCDFRPDCSDKSDESSCAVEVCDFEGENLCEWYQPVTEVAAATVSVHSSNAFQWGLGNGATMHPGEENHRPSTDHTMVTKEGWYLYADSSNGEFGHTADIATPVISLTGPKCKLVFWNHMNGATVGSLQVLSKIGAVTSVLWVQSGSQGAQWNRAEVLLGIRSDFQIIFRAKRGVSYVGDVAVDDISFEDCSPLLIPDRPCTSEEFTCANKYCIPKDNLCDFVNDCADNSDESPNICSTSMGRCDFEFDLCAWEQDQNDDFDWNLRTGSILKSGPGPAADHTLQGPSGHYIFIKSSFPQMPEQKARIFSPKLSRRSKNCKILFYYHMYGVNIGSLTIYQVTASNQEKVLLHLTGNQGNFWQRKLLLLDADEDFQITFEGQVGKGYRGNIALDDITFTKECLPSPDLSAEPTALPSTGSCSDGYWECQNGKCYRPDKSCDFVDDCGDNTDENECGTSCTFEKGRCGWQNSLADNFDWVLGVGSPQSLRPPRDHTLGNGIGAFLYLEATPIGLRGEKAHVKSSRWKESGTACMMSFWYYKSSKATGHIQVLIKTDNGLSKVWSESGNPADEWRKAELHLGKLRNFEVIFEGIRAKDLGGGAAIDDIEFKNCTTIGESPRECPAVTDFMCWNKNCIESHLVCDYKPDCKDLSDEADCSQYTSIPGSCNFETGDQDWTIACGLTQDSVNDFDWSIGNRVVTGQSGPDGDHTPGNGQHFLYVNSSAQQEGNRARIITTKLFPASLGVCRVRFWFWLCDSRQTGTLKVYTVEEHGMHILMWSSSGNKGSRWTYANVVLSSNSPFRVTFEAEVGGNELTEVALDDISFTLECMDAGTAKPQPPTCSADQFTCVYVQQCVPLAVKCNGVEDCMDGTDDINCPTEIPTTASPWLCKETEFLCANKGCIPSLLRCDGVPDCQFNEDETDCPTKDCFNGSLLCASTNTCIPVSKRCDGIADCFDFSLDESSCSGCPEGYCKNGGTCIIKDAVPLCQCGKEWQGNRCHIKVNPPPTSVSILLQNDIWTGLGVALAFLLIKITVAVLYFLWKKKVPRTNLEEIHNTAFANPLYEDHSSPGEVKSPECIASPVVQISVSPCQTQQEHASSKDTSAPSFANPLYGKATENMENLCNFFKVDIQ</sequence>
<evidence type="ECO:0000259" key="8">
    <source>
        <dbReference type="PROSITE" id="PS50060"/>
    </source>
</evidence>
<dbReference type="SUPFAM" id="SSF49899">
    <property type="entry name" value="Concanavalin A-like lectins/glucanases"/>
    <property type="match status" value="9"/>
</dbReference>
<feature type="disulfide bond" evidence="4">
    <location>
        <begin position="1497"/>
        <end position="1509"/>
    </location>
</feature>
<feature type="disulfide bond" evidence="4">
    <location>
        <begin position="33"/>
        <end position="51"/>
    </location>
</feature>
<feature type="disulfide bond" evidence="4">
    <location>
        <begin position="388"/>
        <end position="400"/>
    </location>
</feature>
<evidence type="ECO:0000313" key="9">
    <source>
        <dbReference type="EMBL" id="TFK11908.1"/>
    </source>
</evidence>
<dbReference type="PANTHER" id="PTHR23282:SF140">
    <property type="entry name" value="MAM AND LDL-RECEPTOR CLASS A DOMAIN-CONTAINING PROTEIN 1"/>
    <property type="match status" value="1"/>
</dbReference>
<dbReference type="InterPro" id="IPR036055">
    <property type="entry name" value="LDL_receptor-like_sf"/>
</dbReference>
<dbReference type="Pfam" id="PF00057">
    <property type="entry name" value="Ldl_recept_a"/>
    <property type="match status" value="8"/>
</dbReference>
<feature type="disulfide bond" evidence="4">
    <location>
        <begin position="623"/>
        <end position="635"/>
    </location>
</feature>
<feature type="signal peptide" evidence="6">
    <location>
        <begin position="1"/>
        <end position="28"/>
    </location>
</feature>
<dbReference type="Gene3D" id="2.60.120.200">
    <property type="match status" value="9"/>
</dbReference>
<feature type="chain" id="PRO_5020025996" evidence="6">
    <location>
        <begin position="29"/>
        <end position="2206"/>
    </location>
</feature>
<feature type="disulfide bond" evidence="4">
    <location>
        <begin position="45"/>
        <end position="60"/>
    </location>
</feature>
<feature type="disulfide bond" evidence="4">
    <location>
        <begin position="1964"/>
        <end position="1976"/>
    </location>
</feature>
<dbReference type="PRINTS" id="PR00261">
    <property type="entry name" value="LDLRECEPTOR"/>
</dbReference>
<feature type="domain" description="MAM" evidence="8">
    <location>
        <begin position="1740"/>
        <end position="1905"/>
    </location>
</feature>
<feature type="domain" description="MAM" evidence="8">
    <location>
        <begin position="870"/>
        <end position="1034"/>
    </location>
</feature>
<dbReference type="FunFam" id="2.60.120.200:FF:000182">
    <property type="entry name" value="MAM and LDL-receptor class A domain-containing protein 1"/>
    <property type="match status" value="1"/>
</dbReference>
<feature type="domain" description="MAM" evidence="8">
    <location>
        <begin position="64"/>
        <end position="221"/>
    </location>
</feature>
<dbReference type="PRINTS" id="PR00020">
    <property type="entry name" value="MAMDOMAIN"/>
</dbReference>
<feature type="disulfide bond" evidence="4">
    <location>
        <begin position="1516"/>
        <end position="1531"/>
    </location>
</feature>
<dbReference type="SUPFAM" id="SSF57424">
    <property type="entry name" value="LDL receptor-like module"/>
    <property type="match status" value="11"/>
</dbReference>
<comment type="caution">
    <text evidence="9">The sequence shown here is derived from an EMBL/GenBank/DDBJ whole genome shotgun (WGS) entry which is preliminary data.</text>
</comment>
<feature type="domain" description="EGF-like" evidence="7">
    <location>
        <begin position="2040"/>
        <end position="2074"/>
    </location>
</feature>
<feature type="disulfide bond" evidence="4">
    <location>
        <begin position="1080"/>
        <end position="1095"/>
    </location>
</feature>
<feature type="disulfide bond" evidence="4">
    <location>
        <begin position="1936"/>
        <end position="1951"/>
    </location>
</feature>
<dbReference type="Proteomes" id="UP000297703">
    <property type="component" value="Unassembled WGS sequence"/>
</dbReference>
<evidence type="ECO:0000256" key="5">
    <source>
        <dbReference type="SAM" id="Phobius"/>
    </source>
</evidence>
<feature type="domain" description="MAM" evidence="8">
    <location>
        <begin position="1098"/>
        <end position="1271"/>
    </location>
</feature>
<name>A0A4D9EXV0_9SAUR</name>
<dbReference type="InterPro" id="IPR000998">
    <property type="entry name" value="MAM_dom"/>
</dbReference>
<feature type="disulfide bond" evidence="4">
    <location>
        <begin position="1705"/>
        <end position="1723"/>
    </location>
</feature>
<feature type="domain" description="MAM" evidence="8">
    <location>
        <begin position="428"/>
        <end position="595"/>
    </location>
</feature>
<feature type="domain" description="MAM" evidence="8">
    <location>
        <begin position="1533"/>
        <end position="1689"/>
    </location>
</feature>
<dbReference type="Gene3D" id="4.10.400.10">
    <property type="entry name" value="Low-density Lipoprotein Receptor"/>
    <property type="match status" value="11"/>
</dbReference>
<feature type="disulfide bond" evidence="4">
    <location>
        <begin position="1717"/>
        <end position="1732"/>
    </location>
</feature>
<protein>
    <submittedName>
        <fullName evidence="9">THO complex subunit 7-like protein</fullName>
    </submittedName>
</protein>
<dbReference type="PROSITE" id="PS50060">
    <property type="entry name" value="MAM_2"/>
    <property type="match status" value="9"/>
</dbReference>
<keyword evidence="2 3" id="KW-1015">Disulfide bond</keyword>
<proteinExistence type="predicted"/>
<dbReference type="InterPro" id="IPR051560">
    <property type="entry name" value="MAM_domain-containing"/>
</dbReference>
<dbReference type="SMART" id="SM00192">
    <property type="entry name" value="LDLa"/>
    <property type="match status" value="11"/>
</dbReference>
<dbReference type="PROSITE" id="PS50026">
    <property type="entry name" value="EGF_3"/>
    <property type="match status" value="1"/>
</dbReference>
<dbReference type="InterPro" id="IPR000742">
    <property type="entry name" value="EGF"/>
</dbReference>
<dbReference type="PROSITE" id="PS00022">
    <property type="entry name" value="EGF_1"/>
    <property type="match status" value="1"/>
</dbReference>
<keyword evidence="3" id="KW-0245">EGF-like domain</keyword>
<feature type="domain" description="MAM" evidence="8">
    <location>
        <begin position="1320"/>
        <end position="1480"/>
    </location>
</feature>
<comment type="caution">
    <text evidence="3">Lacks conserved residue(s) required for the propagation of feature annotation.</text>
</comment>
<dbReference type="InterPro" id="IPR023415">
    <property type="entry name" value="LDLR_class-A_CS"/>
</dbReference>
<feature type="disulfide bond" evidence="4">
    <location>
        <begin position="1971"/>
        <end position="1989"/>
    </location>
</feature>
<keyword evidence="6" id="KW-0732">Signal</keyword>
<feature type="disulfide bond" evidence="3">
    <location>
        <begin position="2064"/>
        <end position="2073"/>
    </location>
</feature>
<feature type="disulfide bond" evidence="4">
    <location>
        <begin position="1983"/>
        <end position="1998"/>
    </location>
</feature>
<dbReference type="CDD" id="cd06263">
    <property type="entry name" value="MAM"/>
    <property type="match status" value="9"/>
</dbReference>
<reference evidence="9 10" key="2">
    <citation type="submission" date="2019-04" db="EMBL/GenBank/DDBJ databases">
        <title>The genome sequence of big-headed turtle.</title>
        <authorList>
            <person name="Gong S."/>
        </authorList>
    </citation>
    <scope>NUCLEOTIDE SEQUENCE [LARGE SCALE GENOMIC DNA]</scope>
    <source>
        <strain evidence="9">DO16091913</strain>
        <tissue evidence="9">Muscle</tissue>
    </source>
</reference>
<accession>A0A4D9EXV0</accession>
<feature type="disulfide bond" evidence="4">
    <location>
        <begin position="851"/>
        <end position="866"/>
    </location>
</feature>
<evidence type="ECO:0000256" key="2">
    <source>
        <dbReference type="ARBA" id="ARBA00023157"/>
    </source>
</evidence>
<dbReference type="GO" id="GO:0016020">
    <property type="term" value="C:membrane"/>
    <property type="evidence" value="ECO:0007669"/>
    <property type="project" value="InterPro"/>
</dbReference>
<evidence type="ECO:0000259" key="7">
    <source>
        <dbReference type="PROSITE" id="PS50026"/>
    </source>
</evidence>
<evidence type="ECO:0000313" key="10">
    <source>
        <dbReference type="Proteomes" id="UP000297703"/>
    </source>
</evidence>
<dbReference type="InterPro" id="IPR013320">
    <property type="entry name" value="ConA-like_dom_sf"/>
</dbReference>
<feature type="transmembrane region" description="Helical" evidence="5">
    <location>
        <begin position="2092"/>
        <end position="2116"/>
    </location>
</feature>
<keyword evidence="5" id="KW-0472">Membrane</keyword>
<reference evidence="9 10" key="1">
    <citation type="submission" date="2019-04" db="EMBL/GenBank/DDBJ databases">
        <title>Draft genome of the big-headed turtle Platysternon megacephalum.</title>
        <authorList>
            <person name="Gong S."/>
        </authorList>
    </citation>
    <scope>NUCLEOTIDE SEQUENCE [LARGE SCALE GENOMIC DNA]</scope>
    <source>
        <strain evidence="9">DO16091913</strain>
        <tissue evidence="9">Muscle</tissue>
    </source>
</reference>
<evidence type="ECO:0000256" key="3">
    <source>
        <dbReference type="PROSITE-ProRule" id="PRU00076"/>
    </source>
</evidence>
<dbReference type="CDD" id="cd00112">
    <property type="entry name" value="LDLa"/>
    <property type="match status" value="11"/>
</dbReference>
<organism evidence="9 10">
    <name type="scientific">Platysternon megacephalum</name>
    <name type="common">big-headed turtle</name>
    <dbReference type="NCBI Taxonomy" id="55544"/>
    <lineage>
        <taxon>Eukaryota</taxon>
        <taxon>Metazoa</taxon>
        <taxon>Chordata</taxon>
        <taxon>Craniata</taxon>
        <taxon>Vertebrata</taxon>
        <taxon>Euteleostomi</taxon>
        <taxon>Archelosauria</taxon>
        <taxon>Testudinata</taxon>
        <taxon>Testudines</taxon>
        <taxon>Cryptodira</taxon>
        <taxon>Durocryptodira</taxon>
        <taxon>Testudinoidea</taxon>
        <taxon>Platysternidae</taxon>
        <taxon>Platysternon</taxon>
    </lineage>
</organism>
<evidence type="ECO:0000256" key="4">
    <source>
        <dbReference type="PROSITE-ProRule" id="PRU00124"/>
    </source>
</evidence>
<feature type="disulfide bond" evidence="4">
    <location>
        <begin position="630"/>
        <end position="648"/>
    </location>
</feature>
<dbReference type="PROSITE" id="PS50068">
    <property type="entry name" value="LDLRA_2"/>
    <property type="match status" value="11"/>
</dbReference>
<dbReference type="InterPro" id="IPR002172">
    <property type="entry name" value="LDrepeatLR_classA_rpt"/>
</dbReference>
<evidence type="ECO:0000256" key="1">
    <source>
        <dbReference type="ARBA" id="ARBA00022737"/>
    </source>
</evidence>
<feature type="disulfide bond" evidence="4">
    <location>
        <begin position="642"/>
        <end position="657"/>
    </location>
</feature>
<dbReference type="STRING" id="55544.A0A4D9EXV0"/>
<feature type="disulfide bond" evidence="4">
    <location>
        <begin position="1504"/>
        <end position="1522"/>
    </location>
</feature>
<gene>
    <name evidence="9" type="ORF">DR999_PMT04723</name>
</gene>
<keyword evidence="5" id="KW-1133">Transmembrane helix</keyword>
<feature type="disulfide bond" evidence="4">
    <location>
        <begin position="395"/>
        <end position="413"/>
    </location>
</feature>
<dbReference type="OrthoDB" id="412155at2759"/>
<keyword evidence="5" id="KW-0812">Transmembrane</keyword>
<dbReference type="PANTHER" id="PTHR23282">
    <property type="entry name" value="APICAL ENDOSOMAL GLYCOPROTEIN PRECURSOR"/>
    <property type="match status" value="1"/>
</dbReference>
<dbReference type="EMBL" id="QXTE01000026">
    <property type="protein sequence ID" value="TFK11908.1"/>
    <property type="molecule type" value="Genomic_DNA"/>
</dbReference>
<dbReference type="Pfam" id="PF00629">
    <property type="entry name" value="MAM"/>
    <property type="match status" value="9"/>
</dbReference>
<dbReference type="PROSITE" id="PS01209">
    <property type="entry name" value="LDLRA_1"/>
    <property type="match status" value="8"/>
</dbReference>
<evidence type="ECO:0000256" key="6">
    <source>
        <dbReference type="SAM" id="SignalP"/>
    </source>
</evidence>